<dbReference type="EMBL" id="DF976999">
    <property type="protein sequence ID" value="GAQ24354.1"/>
    <property type="molecule type" value="Genomic_DNA"/>
</dbReference>
<evidence type="ECO:0000313" key="2">
    <source>
        <dbReference type="Proteomes" id="UP000062160"/>
    </source>
</evidence>
<evidence type="ECO:0000313" key="1">
    <source>
        <dbReference type="EMBL" id="GAQ24354.1"/>
    </source>
</evidence>
<dbReference type="RefSeq" id="WP_162780979.1">
    <property type="nucleotide sequence ID" value="NZ_DF976999.1"/>
</dbReference>
<proteinExistence type="predicted"/>
<reference evidence="1" key="1">
    <citation type="journal article" date="2016" name="Genome Announc.">
        <title>Draft Genome Sequence of the Syntrophic Lactate-Degrading Bacterium Tepidanaerobacter syntrophicus JLT.</title>
        <authorList>
            <person name="Matsuura N."/>
            <person name="Ohashi A."/>
            <person name="Tourlousse D.M."/>
            <person name="Sekiguchi Y."/>
        </authorList>
    </citation>
    <scope>NUCLEOTIDE SEQUENCE [LARGE SCALE GENOMIC DNA]</scope>
    <source>
        <strain evidence="1">JL</strain>
    </source>
</reference>
<dbReference type="STRING" id="224999.GCA_001485475_00336"/>
<gene>
    <name evidence="1" type="ORF">TSYNT_5180</name>
</gene>
<name>A0A0U9HC46_9FIRM</name>
<accession>A0A0U9HC46</accession>
<organism evidence="1">
    <name type="scientific">Tepidanaerobacter syntrophicus</name>
    <dbReference type="NCBI Taxonomy" id="224999"/>
    <lineage>
        <taxon>Bacteria</taxon>
        <taxon>Bacillati</taxon>
        <taxon>Bacillota</taxon>
        <taxon>Clostridia</taxon>
        <taxon>Thermosediminibacterales</taxon>
        <taxon>Tepidanaerobacteraceae</taxon>
        <taxon>Tepidanaerobacter</taxon>
    </lineage>
</organism>
<dbReference type="Proteomes" id="UP000062160">
    <property type="component" value="Unassembled WGS sequence"/>
</dbReference>
<keyword evidence="2" id="KW-1185">Reference proteome</keyword>
<sequence length="51" mass="5975">MDSLYFARLKVNSAEAVIDKFYDTLIDTDRGYNFFVDFIGFFNIIPSTNLR</sequence>
<dbReference type="AlphaFoldDB" id="A0A0U9HC46"/>
<protein>
    <submittedName>
        <fullName evidence="1">Uncharacterized protein</fullName>
    </submittedName>
</protein>